<comment type="catalytic activity">
    <reaction evidence="1">
        <text>alpha-D-galactose = beta-D-galactose</text>
        <dbReference type="Rhea" id="RHEA:28675"/>
        <dbReference type="ChEBI" id="CHEBI:27667"/>
        <dbReference type="ChEBI" id="CHEBI:28061"/>
        <dbReference type="EC" id="5.1.3.3"/>
    </reaction>
    <physiologicalReaction direction="right-to-left" evidence="1">
        <dbReference type="Rhea" id="RHEA:28677"/>
    </physiologicalReaction>
</comment>
<evidence type="ECO:0000256" key="1">
    <source>
        <dbReference type="ARBA" id="ARBA00001712"/>
    </source>
</evidence>
<dbReference type="InterPro" id="IPR011013">
    <property type="entry name" value="Gal_mutarotase_sf_dom"/>
</dbReference>
<accession>A0A9P0DUC7</accession>
<dbReference type="InterPro" id="IPR008183">
    <property type="entry name" value="Aldose_1/G6P_1-epimerase"/>
</dbReference>
<proteinExistence type="inferred from homology"/>
<dbReference type="GO" id="GO:0030246">
    <property type="term" value="F:carbohydrate binding"/>
    <property type="evidence" value="ECO:0007669"/>
    <property type="project" value="InterPro"/>
</dbReference>
<gene>
    <name evidence="9" type="ORF">PHAECO_LOCUS11067</name>
</gene>
<evidence type="ECO:0000256" key="2">
    <source>
        <dbReference type="ARBA" id="ARBA00004947"/>
    </source>
</evidence>
<dbReference type="Gene3D" id="2.70.98.10">
    <property type="match status" value="2"/>
</dbReference>
<reference evidence="9" key="2">
    <citation type="submission" date="2022-10" db="EMBL/GenBank/DDBJ databases">
        <authorList>
            <consortium name="ENA_rothamsted_submissions"/>
            <consortium name="culmorum"/>
            <person name="King R."/>
        </authorList>
    </citation>
    <scope>NUCLEOTIDE SEQUENCE</scope>
</reference>
<evidence type="ECO:0000256" key="5">
    <source>
        <dbReference type="ARBA" id="ARBA00023235"/>
    </source>
</evidence>
<keyword evidence="6" id="KW-0119">Carbohydrate metabolism</keyword>
<dbReference type="GO" id="GO:0006006">
    <property type="term" value="P:glucose metabolic process"/>
    <property type="evidence" value="ECO:0007669"/>
    <property type="project" value="TreeGrafter"/>
</dbReference>
<sequence length="604" mass="69718">MQSTESKQSKLSENLSEKLVRIDNVAQQETTNEPISPKDREVVTKISVADGFTLTEDVFGQYWDQKGDCHNIKRFTWRNNNKIEVQVINYGARITSMKFPDRKGNIDDIVLGFDDLAGYIYYKRFYLGATIGRMSQVVKDSVFELGNKQYRLTSNYRDNQHRNGGSRGLDQVVWNTFTDGRKVVMNHMSPRMTEGYPGDVLVRITFELSERNEFTIDMEAITTETTIINLSNLTYFNLAGHHAGPDETYRHILTLNCNCFTPQKDGIPTGEIMNVVHSDFDFQVPKTLGKLMGITPRDGFDQNLCVNRGSSQGDCFVGRVLHPPSGRMLEIYSNQSGVNFSTANEFGYGRVMSVEEITTSTIAEEEKVQRNDNLSFLDTMRQKLLKILRKDEQQYYQDLRDFIMRLKISEEKPVEYMTPNNSPRVTMSDENLNIEDFIFKPLHVEYLKGFKAVLVQENDGPYVWLKTTIDKLLDYAIIQQSKRSSVSTENDTLIDEPATVNEEQNKKVEQKKTKKKKENFIPSYYQNTQQVVGKERKVYRMHSGIALQTQNYPNCANCKQFPSCVLKPGENYRHSITYKFWIRSGNPNKWIKRNMNECSQNTNK</sequence>
<dbReference type="SUPFAM" id="SSF74650">
    <property type="entry name" value="Galactose mutarotase-like"/>
    <property type="match status" value="2"/>
</dbReference>
<dbReference type="AlphaFoldDB" id="A0A9P0DUC7"/>
<evidence type="ECO:0000313" key="10">
    <source>
        <dbReference type="Proteomes" id="UP001153737"/>
    </source>
</evidence>
<dbReference type="GO" id="GO:0033499">
    <property type="term" value="P:galactose catabolic process via UDP-galactose, Leloir pathway"/>
    <property type="evidence" value="ECO:0007669"/>
    <property type="project" value="TreeGrafter"/>
</dbReference>
<comment type="similarity">
    <text evidence="3">Belongs to the aldose epimerase family.</text>
</comment>
<keyword evidence="10" id="KW-1185">Reference proteome</keyword>
<dbReference type="InterPro" id="IPR047215">
    <property type="entry name" value="Galactose_mutarotase-like"/>
</dbReference>
<evidence type="ECO:0000256" key="6">
    <source>
        <dbReference type="ARBA" id="ARBA00023277"/>
    </source>
</evidence>
<protein>
    <recommendedName>
        <fullName evidence="4">Galactose mutarotase</fullName>
    </recommendedName>
    <alternativeName>
        <fullName evidence="7">Aldose 1-epimerase</fullName>
    </alternativeName>
</protein>
<reference evidence="9" key="1">
    <citation type="submission" date="2022-01" db="EMBL/GenBank/DDBJ databases">
        <authorList>
            <person name="King R."/>
        </authorList>
    </citation>
    <scope>NUCLEOTIDE SEQUENCE</scope>
</reference>
<comment type="function">
    <text evidence="8">Mutarotase that catalyzes the interconversion of beta-D-galactose and alpha-D-galactose during galactose metabolism. Beta-D-galactose is metabolized in the liver into glucose 1-phosphate, the primary metabolic fuel, by the action of four enzymes that constitute the Leloir pathway: GALM, GALK1 (galactokinase), GALT (galactose-1-phosphate uridylyltransferase) and GALE (UDP-galactose-4'-epimerase). Involved in the maintenance of the equilibrium between the beta- and alpha-anomers of galactose, therefore ensuring a sufficient supply of the alpha-anomer for GALK1. Also active on D-glucose although shows a preference for galactose over glucose.</text>
</comment>
<dbReference type="Proteomes" id="UP001153737">
    <property type="component" value="Chromosome 7"/>
</dbReference>
<evidence type="ECO:0000256" key="8">
    <source>
        <dbReference type="ARBA" id="ARBA00045743"/>
    </source>
</evidence>
<evidence type="ECO:0000256" key="4">
    <source>
        <dbReference type="ARBA" id="ARBA00021023"/>
    </source>
</evidence>
<organism evidence="9 10">
    <name type="scientific">Phaedon cochleariae</name>
    <name type="common">Mustard beetle</name>
    <dbReference type="NCBI Taxonomy" id="80249"/>
    <lineage>
        <taxon>Eukaryota</taxon>
        <taxon>Metazoa</taxon>
        <taxon>Ecdysozoa</taxon>
        <taxon>Arthropoda</taxon>
        <taxon>Hexapoda</taxon>
        <taxon>Insecta</taxon>
        <taxon>Pterygota</taxon>
        <taxon>Neoptera</taxon>
        <taxon>Endopterygota</taxon>
        <taxon>Coleoptera</taxon>
        <taxon>Polyphaga</taxon>
        <taxon>Cucujiformia</taxon>
        <taxon>Chrysomeloidea</taxon>
        <taxon>Chrysomelidae</taxon>
        <taxon>Chrysomelinae</taxon>
        <taxon>Chrysomelini</taxon>
        <taxon>Phaedon</taxon>
    </lineage>
</organism>
<dbReference type="Pfam" id="PF01263">
    <property type="entry name" value="Aldose_epim"/>
    <property type="match status" value="2"/>
</dbReference>
<dbReference type="InterPro" id="IPR014718">
    <property type="entry name" value="GH-type_carb-bd"/>
</dbReference>
<dbReference type="EMBL" id="OU896713">
    <property type="protein sequence ID" value="CAH1176892.1"/>
    <property type="molecule type" value="Genomic_DNA"/>
</dbReference>
<dbReference type="PANTHER" id="PTHR10091:SF0">
    <property type="entry name" value="GALACTOSE MUTAROTASE"/>
    <property type="match status" value="1"/>
</dbReference>
<dbReference type="PANTHER" id="PTHR10091">
    <property type="entry name" value="ALDOSE-1-EPIMERASE"/>
    <property type="match status" value="1"/>
</dbReference>
<evidence type="ECO:0000256" key="7">
    <source>
        <dbReference type="ARBA" id="ARBA00032729"/>
    </source>
</evidence>
<dbReference type="CDD" id="cd09019">
    <property type="entry name" value="galactose_mutarotase_like"/>
    <property type="match status" value="1"/>
</dbReference>
<keyword evidence="5" id="KW-0413">Isomerase</keyword>
<dbReference type="GO" id="GO:0004034">
    <property type="term" value="F:aldose 1-epimerase activity"/>
    <property type="evidence" value="ECO:0007669"/>
    <property type="project" value="UniProtKB-EC"/>
</dbReference>
<evidence type="ECO:0000313" key="9">
    <source>
        <dbReference type="EMBL" id="CAH1176892.1"/>
    </source>
</evidence>
<name>A0A9P0DUC7_PHACE</name>
<evidence type="ECO:0000256" key="3">
    <source>
        <dbReference type="ARBA" id="ARBA00006206"/>
    </source>
</evidence>
<comment type="pathway">
    <text evidence="2">Carbohydrate metabolism; galactose metabolism.</text>
</comment>